<sequence length="74" mass="8827">MSYDELELEAIIQENLETCKDFDNLDDEELYELVEKVREFTDGDIEEAYEQLNQYSPISRKRLADIYPDILMSK</sequence>
<name>A0A7H9CKC1_9BACT</name>
<gene>
    <name evidence="1" type="ORF">CINF_0718</name>
</gene>
<evidence type="ECO:0000313" key="1">
    <source>
        <dbReference type="EMBL" id="QLI05239.1"/>
    </source>
</evidence>
<evidence type="ECO:0000313" key="2">
    <source>
        <dbReference type="Proteomes" id="UP000509414"/>
    </source>
</evidence>
<dbReference type="AlphaFoldDB" id="A0A7H9CKC1"/>
<dbReference type="KEGG" id="cinf:CINF_0718"/>
<dbReference type="RefSeq" id="WP_178696361.1">
    <property type="nucleotide sequence ID" value="NZ_CP049075.1"/>
</dbReference>
<accession>A0A7H9CKC1</accession>
<organism evidence="1 2">
    <name type="scientific">Candidatus Campylobacter infans</name>
    <dbReference type="NCBI Taxonomy" id="2561898"/>
    <lineage>
        <taxon>Bacteria</taxon>
        <taxon>Pseudomonadati</taxon>
        <taxon>Campylobacterota</taxon>
        <taxon>Epsilonproteobacteria</taxon>
        <taxon>Campylobacterales</taxon>
        <taxon>Campylobacteraceae</taxon>
        <taxon>Campylobacter</taxon>
    </lineage>
</organism>
<keyword evidence="2" id="KW-1185">Reference proteome</keyword>
<reference evidence="1 2" key="1">
    <citation type="submission" date="2020-02" db="EMBL/GenBank/DDBJ databases">
        <title>Complete genome sequence of the novel Campylobacter species Candidatus Campylobacter infans.</title>
        <authorList>
            <person name="Duim B."/>
            <person name="Zomer A."/>
            <person name="van der Graaf L."/>
            <person name="Wagenaar J."/>
        </authorList>
    </citation>
    <scope>NUCLEOTIDE SEQUENCE [LARGE SCALE GENOMIC DNA]</scope>
    <source>
        <strain evidence="1 2">19S00001</strain>
    </source>
</reference>
<dbReference type="Proteomes" id="UP000509414">
    <property type="component" value="Chromosome"/>
</dbReference>
<proteinExistence type="predicted"/>
<dbReference type="EMBL" id="CP049075">
    <property type="protein sequence ID" value="QLI05239.1"/>
    <property type="molecule type" value="Genomic_DNA"/>
</dbReference>
<protein>
    <submittedName>
        <fullName evidence="1">Uncharacterized protein</fullName>
    </submittedName>
</protein>